<reference evidence="1" key="1">
    <citation type="journal article" date="2004" name="Nature">
        <title>Genome duplication in the teleost fish Tetraodon nigroviridis reveals the early vertebrate proto-karyotype.</title>
        <authorList>
            <person name="Jaillon O."/>
            <person name="Aury J.-M."/>
            <person name="Brunet F."/>
            <person name="Petit J.-L."/>
            <person name="Stange-Thomann N."/>
            <person name="Mauceli E."/>
            <person name="Bouneau L."/>
            <person name="Fischer C."/>
            <person name="Ozouf-Costaz C."/>
            <person name="Bernot A."/>
            <person name="Nicaud S."/>
            <person name="Jaffe D."/>
            <person name="Fisher S."/>
            <person name="Lutfalla G."/>
            <person name="Dossat C."/>
            <person name="Segurens B."/>
            <person name="Dasilva C."/>
            <person name="Salanoubat M."/>
            <person name="Levy M."/>
            <person name="Boudet N."/>
            <person name="Castellano S."/>
            <person name="Anthouard V."/>
            <person name="Jubin C."/>
            <person name="Castelli V."/>
            <person name="Katinka M."/>
            <person name="Vacherie B."/>
            <person name="Biemont C."/>
            <person name="Skalli Z."/>
            <person name="Cattolico L."/>
            <person name="Poulain J."/>
            <person name="De Berardinis V."/>
            <person name="Cruaud C."/>
            <person name="Duprat S."/>
            <person name="Brottier P."/>
            <person name="Coutanceau J.-P."/>
            <person name="Gouzy J."/>
            <person name="Parra G."/>
            <person name="Lardier G."/>
            <person name="Chapple C."/>
            <person name="McKernan K.J."/>
            <person name="McEwan P."/>
            <person name="Bosak S."/>
            <person name="Kellis M."/>
            <person name="Volff J.-N."/>
            <person name="Guigo R."/>
            <person name="Zody M.C."/>
            <person name="Mesirov J."/>
            <person name="Lindblad-Toh K."/>
            <person name="Birren B."/>
            <person name="Nusbaum C."/>
            <person name="Kahn D."/>
            <person name="Robinson-Rechavi M."/>
            <person name="Laudet V."/>
            <person name="Schachter V."/>
            <person name="Quetier F."/>
            <person name="Saurin W."/>
            <person name="Scarpelli C."/>
            <person name="Wincker P."/>
            <person name="Lander E.S."/>
            <person name="Weissenbach J."/>
            <person name="Roest Crollius H."/>
        </authorList>
    </citation>
    <scope>NUCLEOTIDE SEQUENCE [LARGE SCALE GENOMIC DNA]</scope>
</reference>
<accession>Q4SNP3</accession>
<dbReference type="EMBL" id="CAAE01014542">
    <property type="protein sequence ID" value="CAF97739.1"/>
    <property type="molecule type" value="Genomic_DNA"/>
</dbReference>
<name>Q4SNP3_TETNG</name>
<sequence length="102" mass="11493">MVEIPSQGRVSTLQHPYTFFIKQTCELPGAMDLRRRGCAHDRSTDTHSTLRLLWKSQKQQTYRCSCSAEEESNFSVCCEDKSEADAEDSSVGRAGFSHDEVS</sequence>
<gene>
    <name evidence="1" type="ORF">GSTENG00015188001</name>
</gene>
<dbReference type="AlphaFoldDB" id="Q4SNP3"/>
<dbReference type="KEGG" id="tng:GSTEN00015188G001"/>
<proteinExistence type="predicted"/>
<reference evidence="1" key="2">
    <citation type="submission" date="2004-02" db="EMBL/GenBank/DDBJ databases">
        <authorList>
            <consortium name="Genoscope"/>
            <consortium name="Whitehead Institute Centre for Genome Research"/>
        </authorList>
    </citation>
    <scope>NUCLEOTIDE SEQUENCE</scope>
</reference>
<comment type="caution">
    <text evidence="1">The sequence shown here is derived from an EMBL/GenBank/DDBJ whole genome shotgun (WGS) entry which is preliminary data.</text>
</comment>
<organism evidence="1">
    <name type="scientific">Tetraodon nigroviridis</name>
    <name type="common">Spotted green pufferfish</name>
    <name type="synonym">Chelonodon nigroviridis</name>
    <dbReference type="NCBI Taxonomy" id="99883"/>
    <lineage>
        <taxon>Eukaryota</taxon>
        <taxon>Metazoa</taxon>
        <taxon>Chordata</taxon>
        <taxon>Craniata</taxon>
        <taxon>Vertebrata</taxon>
        <taxon>Euteleostomi</taxon>
        <taxon>Actinopterygii</taxon>
        <taxon>Neopterygii</taxon>
        <taxon>Teleostei</taxon>
        <taxon>Neoteleostei</taxon>
        <taxon>Acanthomorphata</taxon>
        <taxon>Eupercaria</taxon>
        <taxon>Tetraodontiformes</taxon>
        <taxon>Tetradontoidea</taxon>
        <taxon>Tetraodontidae</taxon>
        <taxon>Tetraodon</taxon>
    </lineage>
</organism>
<evidence type="ECO:0000313" key="1">
    <source>
        <dbReference type="EMBL" id="CAF97739.1"/>
    </source>
</evidence>
<protein>
    <submittedName>
        <fullName evidence="1">(spotted green pufferfish) hypothetical protein</fullName>
    </submittedName>
</protein>